<dbReference type="RefSeq" id="WP_085496515.1">
    <property type="nucleotide sequence ID" value="NZ_FXAZ01000005.1"/>
</dbReference>
<dbReference type="SUPFAM" id="SSF55874">
    <property type="entry name" value="ATPase domain of HSP90 chaperone/DNA topoisomerase II/histidine kinase"/>
    <property type="match status" value="1"/>
</dbReference>
<name>A0A1X7LJD0_9BACL</name>
<dbReference type="InterPro" id="IPR050640">
    <property type="entry name" value="Bact_2-comp_sensor_kinase"/>
</dbReference>
<dbReference type="Gene3D" id="3.30.565.10">
    <property type="entry name" value="Histidine kinase-like ATPase, C-terminal domain"/>
    <property type="match status" value="1"/>
</dbReference>
<keyword evidence="5 9" id="KW-0418">Kinase</keyword>
<keyword evidence="7" id="KW-0812">Transmembrane</keyword>
<dbReference type="SUPFAM" id="SSF158472">
    <property type="entry name" value="HAMP domain-like"/>
    <property type="match status" value="1"/>
</dbReference>
<evidence type="ECO:0000259" key="8">
    <source>
        <dbReference type="PROSITE" id="PS50885"/>
    </source>
</evidence>
<feature type="transmembrane region" description="Helical" evidence="7">
    <location>
        <begin position="276"/>
        <end position="299"/>
    </location>
</feature>
<evidence type="ECO:0000256" key="3">
    <source>
        <dbReference type="ARBA" id="ARBA00022553"/>
    </source>
</evidence>
<dbReference type="CDD" id="cd06225">
    <property type="entry name" value="HAMP"/>
    <property type="match status" value="1"/>
</dbReference>
<protein>
    <submittedName>
        <fullName evidence="9">Two-component system, sensor histidine kinase YesM</fullName>
    </submittedName>
</protein>
<dbReference type="InterPro" id="IPR003594">
    <property type="entry name" value="HATPase_dom"/>
</dbReference>
<evidence type="ECO:0000256" key="4">
    <source>
        <dbReference type="ARBA" id="ARBA00022679"/>
    </source>
</evidence>
<dbReference type="PANTHER" id="PTHR34220">
    <property type="entry name" value="SENSOR HISTIDINE KINASE YPDA"/>
    <property type="match status" value="1"/>
</dbReference>
<dbReference type="Proteomes" id="UP000193834">
    <property type="component" value="Unassembled WGS sequence"/>
</dbReference>
<dbReference type="OrthoDB" id="759642at2"/>
<organism evidence="9 10">
    <name type="scientific">Paenibacillus aquistagni</name>
    <dbReference type="NCBI Taxonomy" id="1852522"/>
    <lineage>
        <taxon>Bacteria</taxon>
        <taxon>Bacillati</taxon>
        <taxon>Bacillota</taxon>
        <taxon>Bacilli</taxon>
        <taxon>Bacillales</taxon>
        <taxon>Paenibacillaceae</taxon>
        <taxon>Paenibacillus</taxon>
    </lineage>
</organism>
<keyword evidence="4" id="KW-0808">Transferase</keyword>
<dbReference type="AlphaFoldDB" id="A0A1X7LJD0"/>
<dbReference type="SMART" id="SM00304">
    <property type="entry name" value="HAMP"/>
    <property type="match status" value="1"/>
</dbReference>
<gene>
    <name evidence="9" type="ORF">SAMN06295960_3636</name>
</gene>
<evidence type="ECO:0000256" key="6">
    <source>
        <dbReference type="ARBA" id="ARBA00023136"/>
    </source>
</evidence>
<dbReference type="PROSITE" id="PS50885">
    <property type="entry name" value="HAMP"/>
    <property type="match status" value="1"/>
</dbReference>
<sequence length="577" mass="67253">MNNSLHKRLIIGFLAITVPFVILLLYNNLYASNTVRQQVAQSNKNAIMLYANQIQAELNRETNYLYNLAVEDYNIIQLPRITQDEYEYVLTKYRIFNELSRYHHYYSSIDFEFVYSVNNNDLLHTIIPSDSYNEIYKIKTTLIELLQRVNSDSRYFKQWSLIKYGNESALLRLVDTGSGIYLGAFVRLSNLMIPLDLIQLGDDGFASFISQDHEIISSRSAEPSIDKPRFMFQPEEMYQAIELDHKPYIAVTSPIEGTDTMLSAFIPEKSMLQNLIYFRLLIFLIPVCAAIVLIIYLMYLNDLVLKPLRNLINGMRKLKQGDWNVRLHASKTKEFLMINDTFNDMVSQIEELKIHVYEEQIKAHKAEVKHLQLQINPHFLLNSINVIYNLAQIQKNDIIQLMCLNLVKYFRFTTQTHRSVVTIEEELDHMESYIQIQQYRFPHRITYQFDIEDQLRGTGIPPLIIQPFIENCFKYGFDFMDVPFHIHIEINALAEAADQMRIKITDNGAGFPEDVLLQLQSGAYFNSPSGEHLGIWNVYHRFKLIFGYDADITFTNEPGSGACITLQMPIRSVEQFQ</sequence>
<dbReference type="GO" id="GO:0000155">
    <property type="term" value="F:phosphorelay sensor kinase activity"/>
    <property type="evidence" value="ECO:0007669"/>
    <property type="project" value="InterPro"/>
</dbReference>
<keyword evidence="6 7" id="KW-0472">Membrane</keyword>
<keyword evidence="7" id="KW-1133">Transmembrane helix</keyword>
<dbReference type="Gene3D" id="6.10.340.10">
    <property type="match status" value="1"/>
</dbReference>
<dbReference type="InterPro" id="IPR003660">
    <property type="entry name" value="HAMP_dom"/>
</dbReference>
<feature type="domain" description="HAMP" evidence="8">
    <location>
        <begin position="302"/>
        <end position="354"/>
    </location>
</feature>
<evidence type="ECO:0000256" key="2">
    <source>
        <dbReference type="ARBA" id="ARBA00022475"/>
    </source>
</evidence>
<accession>A0A1X7LJD0</accession>
<dbReference type="PANTHER" id="PTHR34220:SF7">
    <property type="entry name" value="SENSOR HISTIDINE KINASE YPDA"/>
    <property type="match status" value="1"/>
</dbReference>
<evidence type="ECO:0000256" key="5">
    <source>
        <dbReference type="ARBA" id="ARBA00022777"/>
    </source>
</evidence>
<dbReference type="GO" id="GO:0005886">
    <property type="term" value="C:plasma membrane"/>
    <property type="evidence" value="ECO:0007669"/>
    <property type="project" value="UniProtKB-SubCell"/>
</dbReference>
<keyword evidence="3" id="KW-0597">Phosphoprotein</keyword>
<evidence type="ECO:0000256" key="1">
    <source>
        <dbReference type="ARBA" id="ARBA00004651"/>
    </source>
</evidence>
<evidence type="ECO:0000256" key="7">
    <source>
        <dbReference type="SAM" id="Phobius"/>
    </source>
</evidence>
<comment type="subcellular location">
    <subcellularLocation>
        <location evidence="1">Cell membrane</location>
        <topology evidence="1">Multi-pass membrane protein</topology>
    </subcellularLocation>
</comment>
<dbReference type="EMBL" id="FXAZ01000005">
    <property type="protein sequence ID" value="SMG53998.1"/>
    <property type="molecule type" value="Genomic_DNA"/>
</dbReference>
<keyword evidence="2" id="KW-1003">Cell membrane</keyword>
<dbReference type="InterPro" id="IPR010559">
    <property type="entry name" value="Sig_transdc_His_kin_internal"/>
</dbReference>
<evidence type="ECO:0000313" key="9">
    <source>
        <dbReference type="EMBL" id="SMG53998.1"/>
    </source>
</evidence>
<proteinExistence type="predicted"/>
<dbReference type="STRING" id="1852522.SAMN06295960_3636"/>
<evidence type="ECO:0000313" key="10">
    <source>
        <dbReference type="Proteomes" id="UP000193834"/>
    </source>
</evidence>
<dbReference type="Pfam" id="PF00672">
    <property type="entry name" value="HAMP"/>
    <property type="match status" value="1"/>
</dbReference>
<dbReference type="Pfam" id="PF02518">
    <property type="entry name" value="HATPase_c"/>
    <property type="match status" value="1"/>
</dbReference>
<dbReference type="Pfam" id="PF06580">
    <property type="entry name" value="His_kinase"/>
    <property type="match status" value="1"/>
</dbReference>
<keyword evidence="10" id="KW-1185">Reference proteome</keyword>
<dbReference type="InterPro" id="IPR036890">
    <property type="entry name" value="HATPase_C_sf"/>
</dbReference>
<feature type="transmembrane region" description="Helical" evidence="7">
    <location>
        <begin position="9"/>
        <end position="26"/>
    </location>
</feature>
<reference evidence="9 10" key="1">
    <citation type="submission" date="2017-04" db="EMBL/GenBank/DDBJ databases">
        <authorList>
            <person name="Afonso C.L."/>
            <person name="Miller P.J."/>
            <person name="Scott M.A."/>
            <person name="Spackman E."/>
            <person name="Goraichik I."/>
            <person name="Dimitrov K.M."/>
            <person name="Suarez D.L."/>
            <person name="Swayne D.E."/>
        </authorList>
    </citation>
    <scope>NUCLEOTIDE SEQUENCE [LARGE SCALE GENOMIC DNA]</scope>
    <source>
        <strain evidence="9 10">11</strain>
    </source>
</reference>